<dbReference type="PANTHER" id="PTHR48081:SF8">
    <property type="entry name" value="ALPHA_BETA HYDROLASE FOLD-3 DOMAIN-CONTAINING PROTEIN-RELATED"/>
    <property type="match status" value="1"/>
</dbReference>
<organism evidence="3 4">
    <name type="scientific">Phycicoccus duodecadis</name>
    <dbReference type="NCBI Taxonomy" id="173053"/>
    <lineage>
        <taxon>Bacteria</taxon>
        <taxon>Bacillati</taxon>
        <taxon>Actinomycetota</taxon>
        <taxon>Actinomycetes</taxon>
        <taxon>Micrococcales</taxon>
        <taxon>Intrasporangiaceae</taxon>
        <taxon>Phycicoccus</taxon>
    </lineage>
</organism>
<accession>A0A2N3YIR1</accession>
<dbReference type="InterPro" id="IPR050300">
    <property type="entry name" value="GDXG_lipolytic_enzyme"/>
</dbReference>
<dbReference type="AlphaFoldDB" id="A0A2N3YIR1"/>
<name>A0A2N3YIR1_9MICO</name>
<dbReference type="SUPFAM" id="SSF53474">
    <property type="entry name" value="alpha/beta-Hydrolases"/>
    <property type="match status" value="1"/>
</dbReference>
<dbReference type="Proteomes" id="UP000233781">
    <property type="component" value="Unassembled WGS sequence"/>
</dbReference>
<dbReference type="PANTHER" id="PTHR48081">
    <property type="entry name" value="AB HYDROLASE SUPERFAMILY PROTEIN C4A8.06C"/>
    <property type="match status" value="1"/>
</dbReference>
<sequence length="308" mass="33705">MDAELAAALIMFERGDPDDIASERLRLRRLHADSGVRVPDGVEIIDLDPQHPSAPPVRVRMYRPRRREGLTTCLLWLHGGAFAYGFAELDDDLCVRLAADADALVVSPEYRLSPEHHFPAGFDDCYATLEWLAREAHRFGGDASALAVGGSSAGGALAAGVCLKARDEHGPAIRQQILACPVIDDRLQTASMQTYTDSAVFDRREAELMWQRYLGPQHGSPPRYAAPGREADLSGLPPAYVLTAAEDPLRDEGVDYAVRLLLAGNTLELHHVAETFHSFDSIVPTAGVSQRVYADYVAALRRCHPEAQ</sequence>
<evidence type="ECO:0000256" key="1">
    <source>
        <dbReference type="ARBA" id="ARBA00022801"/>
    </source>
</evidence>
<comment type="caution">
    <text evidence="3">The sequence shown here is derived from an EMBL/GenBank/DDBJ whole genome shotgun (WGS) entry which is preliminary data.</text>
</comment>
<protein>
    <submittedName>
        <fullName evidence="3">Acetyl esterase/lipase</fullName>
    </submittedName>
</protein>
<dbReference type="InterPro" id="IPR013094">
    <property type="entry name" value="AB_hydrolase_3"/>
</dbReference>
<dbReference type="Gene3D" id="3.40.50.1820">
    <property type="entry name" value="alpha/beta hydrolase"/>
    <property type="match status" value="1"/>
</dbReference>
<dbReference type="InterPro" id="IPR019826">
    <property type="entry name" value="Carboxylesterase_B_AS"/>
</dbReference>
<proteinExistence type="predicted"/>
<dbReference type="RefSeq" id="WP_101395265.1">
    <property type="nucleotide sequence ID" value="NZ_PJNE01000001.1"/>
</dbReference>
<dbReference type="InterPro" id="IPR029058">
    <property type="entry name" value="AB_hydrolase_fold"/>
</dbReference>
<keyword evidence="4" id="KW-1185">Reference proteome</keyword>
<dbReference type="EMBL" id="PJNE01000001">
    <property type="protein sequence ID" value="PKW26744.1"/>
    <property type="molecule type" value="Genomic_DNA"/>
</dbReference>
<evidence type="ECO:0000313" key="4">
    <source>
        <dbReference type="Proteomes" id="UP000233781"/>
    </source>
</evidence>
<reference evidence="3 4" key="1">
    <citation type="submission" date="2017-12" db="EMBL/GenBank/DDBJ databases">
        <title>Sequencing the genomes of 1000 Actinobacteria strains.</title>
        <authorList>
            <person name="Klenk H.-P."/>
        </authorList>
    </citation>
    <scope>NUCLEOTIDE SEQUENCE [LARGE SCALE GENOMIC DNA]</scope>
    <source>
        <strain evidence="3 4">DSM 12806</strain>
    </source>
</reference>
<dbReference type="GO" id="GO:0016787">
    <property type="term" value="F:hydrolase activity"/>
    <property type="evidence" value="ECO:0007669"/>
    <property type="project" value="UniProtKB-KW"/>
</dbReference>
<feature type="domain" description="Alpha/beta hydrolase fold-3" evidence="2">
    <location>
        <begin position="74"/>
        <end position="279"/>
    </location>
</feature>
<dbReference type="Pfam" id="PF07859">
    <property type="entry name" value="Abhydrolase_3"/>
    <property type="match status" value="1"/>
</dbReference>
<evidence type="ECO:0000259" key="2">
    <source>
        <dbReference type="Pfam" id="PF07859"/>
    </source>
</evidence>
<dbReference type="PROSITE" id="PS00122">
    <property type="entry name" value="CARBOXYLESTERASE_B_1"/>
    <property type="match status" value="1"/>
</dbReference>
<evidence type="ECO:0000313" key="3">
    <source>
        <dbReference type="EMBL" id="PKW26744.1"/>
    </source>
</evidence>
<dbReference type="OrthoDB" id="9803828at2"/>
<gene>
    <name evidence="3" type="ORF">ATL31_1565</name>
</gene>
<keyword evidence="1" id="KW-0378">Hydrolase</keyword>